<sequence length="133" mass="15039">MESQNNNQNLTIQLTALVVDDNKVNRKIHQKMLDNVRVKNLGVKNGKEAVDIHCDGRRFDLILMDLDMPIMNGIEATKELRSMGISSMIVGVSSRCTEAEIQKFMEAGLNDYHEKPLNIAKLSSILHMINPNY</sequence>
<dbReference type="SMART" id="SM00448">
    <property type="entry name" value="REC"/>
    <property type="match status" value="1"/>
</dbReference>
<dbReference type="InterPro" id="IPR011006">
    <property type="entry name" value="CheY-like_superfamily"/>
</dbReference>
<evidence type="ECO:0000256" key="1">
    <source>
        <dbReference type="PROSITE-ProRule" id="PRU00169"/>
    </source>
</evidence>
<evidence type="ECO:0000313" key="3">
    <source>
        <dbReference type="EMBL" id="KAL2344953.1"/>
    </source>
</evidence>
<protein>
    <recommendedName>
        <fullName evidence="2">Response regulatory domain-containing protein</fullName>
    </recommendedName>
</protein>
<dbReference type="PANTHER" id="PTHR43228">
    <property type="entry name" value="TWO-COMPONENT RESPONSE REGULATOR"/>
    <property type="match status" value="1"/>
</dbReference>
<dbReference type="Gene3D" id="3.40.50.2300">
    <property type="match status" value="1"/>
</dbReference>
<evidence type="ECO:0000313" key="4">
    <source>
        <dbReference type="Proteomes" id="UP001603857"/>
    </source>
</evidence>
<feature type="domain" description="Response regulatory" evidence="2">
    <location>
        <begin position="15"/>
        <end position="130"/>
    </location>
</feature>
<dbReference type="PROSITE" id="PS50110">
    <property type="entry name" value="RESPONSE_REGULATORY"/>
    <property type="match status" value="1"/>
</dbReference>
<dbReference type="InterPro" id="IPR052048">
    <property type="entry name" value="ST_Response_Regulator"/>
</dbReference>
<gene>
    <name evidence="3" type="ORF">Fmac_006238</name>
</gene>
<dbReference type="EMBL" id="JBGMDY010000002">
    <property type="protein sequence ID" value="KAL2344953.1"/>
    <property type="molecule type" value="Genomic_DNA"/>
</dbReference>
<organism evidence="3 4">
    <name type="scientific">Flemingia macrophylla</name>
    <dbReference type="NCBI Taxonomy" id="520843"/>
    <lineage>
        <taxon>Eukaryota</taxon>
        <taxon>Viridiplantae</taxon>
        <taxon>Streptophyta</taxon>
        <taxon>Embryophyta</taxon>
        <taxon>Tracheophyta</taxon>
        <taxon>Spermatophyta</taxon>
        <taxon>Magnoliopsida</taxon>
        <taxon>eudicotyledons</taxon>
        <taxon>Gunneridae</taxon>
        <taxon>Pentapetalae</taxon>
        <taxon>rosids</taxon>
        <taxon>fabids</taxon>
        <taxon>Fabales</taxon>
        <taxon>Fabaceae</taxon>
        <taxon>Papilionoideae</taxon>
        <taxon>50 kb inversion clade</taxon>
        <taxon>NPAAA clade</taxon>
        <taxon>indigoferoid/millettioid clade</taxon>
        <taxon>Phaseoleae</taxon>
        <taxon>Flemingia</taxon>
    </lineage>
</organism>
<keyword evidence="1" id="KW-0597">Phosphoprotein</keyword>
<dbReference type="InterPro" id="IPR001789">
    <property type="entry name" value="Sig_transdc_resp-reg_receiver"/>
</dbReference>
<proteinExistence type="predicted"/>
<name>A0ABD1NA17_9FABA</name>
<evidence type="ECO:0000259" key="2">
    <source>
        <dbReference type="PROSITE" id="PS50110"/>
    </source>
</evidence>
<comment type="caution">
    <text evidence="3">The sequence shown here is derived from an EMBL/GenBank/DDBJ whole genome shotgun (WGS) entry which is preliminary data.</text>
</comment>
<accession>A0ABD1NA17</accession>
<keyword evidence="4" id="KW-1185">Reference proteome</keyword>
<dbReference type="Proteomes" id="UP001603857">
    <property type="component" value="Unassembled WGS sequence"/>
</dbReference>
<feature type="modified residue" description="4-aspartylphosphate" evidence="1">
    <location>
        <position position="65"/>
    </location>
</feature>
<dbReference type="Pfam" id="PF00072">
    <property type="entry name" value="Response_reg"/>
    <property type="match status" value="1"/>
</dbReference>
<dbReference type="CDD" id="cd17546">
    <property type="entry name" value="REC_hyHK_CKI1_RcsC-like"/>
    <property type="match status" value="1"/>
</dbReference>
<dbReference type="SUPFAM" id="SSF52172">
    <property type="entry name" value="CheY-like"/>
    <property type="match status" value="1"/>
</dbReference>
<dbReference type="AlphaFoldDB" id="A0ABD1NA17"/>
<reference evidence="3 4" key="1">
    <citation type="submission" date="2024-08" db="EMBL/GenBank/DDBJ databases">
        <title>Insights into the chromosomal genome structure of Flemingia macrophylla.</title>
        <authorList>
            <person name="Ding Y."/>
            <person name="Zhao Y."/>
            <person name="Bi W."/>
            <person name="Wu M."/>
            <person name="Zhao G."/>
            <person name="Gong Y."/>
            <person name="Li W."/>
            <person name="Zhang P."/>
        </authorList>
    </citation>
    <scope>NUCLEOTIDE SEQUENCE [LARGE SCALE GENOMIC DNA]</scope>
    <source>
        <strain evidence="3">DYQJB</strain>
        <tissue evidence="3">Leaf</tissue>
    </source>
</reference>
<dbReference type="PANTHER" id="PTHR43228:SF12">
    <property type="entry name" value="TWO-COMPONENT RESPONSE REGULATOR 24"/>
    <property type="match status" value="1"/>
</dbReference>